<dbReference type="EMBL" id="KZ819194">
    <property type="protein sequence ID" value="PWY99705.1"/>
    <property type="molecule type" value="Genomic_DNA"/>
</dbReference>
<keyword evidence="2" id="KW-1185">Reference proteome</keyword>
<reference evidence="1 2" key="1">
    <citation type="journal article" date="2018" name="Mol. Biol. Evol.">
        <title>Broad Genomic Sampling Reveals a Smut Pathogenic Ancestry of the Fungal Clade Ustilaginomycotina.</title>
        <authorList>
            <person name="Kijpornyongpan T."/>
            <person name="Mondo S.J."/>
            <person name="Barry K."/>
            <person name="Sandor L."/>
            <person name="Lee J."/>
            <person name="Lipzen A."/>
            <person name="Pangilinan J."/>
            <person name="LaButti K."/>
            <person name="Hainaut M."/>
            <person name="Henrissat B."/>
            <person name="Grigoriev I.V."/>
            <person name="Spatafora J.W."/>
            <person name="Aime M.C."/>
        </authorList>
    </citation>
    <scope>NUCLEOTIDE SEQUENCE [LARGE SCALE GENOMIC DNA]</scope>
    <source>
        <strain evidence="1 2">MCA 3645</strain>
    </source>
</reference>
<organism evidence="1 2">
    <name type="scientific">Testicularia cyperi</name>
    <dbReference type="NCBI Taxonomy" id="1882483"/>
    <lineage>
        <taxon>Eukaryota</taxon>
        <taxon>Fungi</taxon>
        <taxon>Dikarya</taxon>
        <taxon>Basidiomycota</taxon>
        <taxon>Ustilaginomycotina</taxon>
        <taxon>Ustilaginomycetes</taxon>
        <taxon>Ustilaginales</taxon>
        <taxon>Anthracoideaceae</taxon>
        <taxon>Testicularia</taxon>
    </lineage>
</organism>
<gene>
    <name evidence="1" type="ORF">BCV70DRAFT_111896</name>
</gene>
<accession>A0A317XN05</accession>
<evidence type="ECO:0000313" key="2">
    <source>
        <dbReference type="Proteomes" id="UP000246740"/>
    </source>
</evidence>
<evidence type="ECO:0000313" key="1">
    <source>
        <dbReference type="EMBL" id="PWY99705.1"/>
    </source>
</evidence>
<sequence>MLLGPAAELFEKILQKIHSRSKPAKNCWRMALHKRKGSTLSSSQMWLRSATDLCAGLCRSDQRASSRPLAPPSMQLWRNRLSFNAPIQWPLSVSEDPFRASGRVQVAHYVLTFAAQSQELQDGLTRQKRIKACFFLR</sequence>
<proteinExistence type="predicted"/>
<dbReference type="Proteomes" id="UP000246740">
    <property type="component" value="Unassembled WGS sequence"/>
</dbReference>
<dbReference type="AlphaFoldDB" id="A0A317XN05"/>
<protein>
    <submittedName>
        <fullName evidence="1">Uncharacterized protein</fullName>
    </submittedName>
</protein>
<name>A0A317XN05_9BASI</name>
<dbReference type="InParanoid" id="A0A317XN05"/>